<dbReference type="SUPFAM" id="SSF50911">
    <property type="entry name" value="Mannose 6-phosphate receptor domain"/>
    <property type="match status" value="1"/>
</dbReference>
<dbReference type="AlphaFoldDB" id="A0A2B4R9N5"/>
<dbReference type="Gene3D" id="2.70.130.10">
    <property type="entry name" value="Mannose-6-phosphate receptor binding domain"/>
    <property type="match status" value="1"/>
</dbReference>
<dbReference type="STRING" id="50429.A0A2B4R9N5"/>
<keyword evidence="1" id="KW-0325">Glycoprotein</keyword>
<keyword evidence="2" id="KW-0472">Membrane</keyword>
<proteinExistence type="predicted"/>
<keyword evidence="2" id="KW-0812">Transmembrane</keyword>
<feature type="chain" id="PRO_5013106590" evidence="3">
    <location>
        <begin position="21"/>
        <end position="278"/>
    </location>
</feature>
<dbReference type="InterPro" id="IPR028927">
    <property type="entry name" value="Man-6-P_rcpt"/>
</dbReference>
<feature type="signal peptide" evidence="3">
    <location>
        <begin position="1"/>
        <end position="20"/>
    </location>
</feature>
<dbReference type="OrthoDB" id="29460at2759"/>
<dbReference type="InterPro" id="IPR009011">
    <property type="entry name" value="Man6P_isomerase_rcpt-bd_dom_sf"/>
</dbReference>
<dbReference type="GO" id="GO:0005802">
    <property type="term" value="C:trans-Golgi network"/>
    <property type="evidence" value="ECO:0007669"/>
    <property type="project" value="TreeGrafter"/>
</dbReference>
<keyword evidence="4" id="KW-0675">Receptor</keyword>
<dbReference type="Proteomes" id="UP000225706">
    <property type="component" value="Unassembled WGS sequence"/>
</dbReference>
<reference evidence="5" key="1">
    <citation type="journal article" date="2017" name="bioRxiv">
        <title>Comparative analysis of the genomes of Stylophora pistillata and Acropora digitifera provides evidence for extensive differences between species of corals.</title>
        <authorList>
            <person name="Voolstra C.R."/>
            <person name="Li Y."/>
            <person name="Liew Y.J."/>
            <person name="Baumgarten S."/>
            <person name="Zoccola D."/>
            <person name="Flot J.-F."/>
            <person name="Tambutte S."/>
            <person name="Allemand D."/>
            <person name="Aranda M."/>
        </authorList>
    </citation>
    <scope>NUCLEOTIDE SEQUENCE [LARGE SCALE GENOMIC DNA]</scope>
</reference>
<dbReference type="Pfam" id="PF02157">
    <property type="entry name" value="Man-6-P_recep"/>
    <property type="match status" value="1"/>
</dbReference>
<dbReference type="GO" id="GO:0006622">
    <property type="term" value="P:protein targeting to lysosome"/>
    <property type="evidence" value="ECO:0007669"/>
    <property type="project" value="TreeGrafter"/>
</dbReference>
<evidence type="ECO:0000313" key="5">
    <source>
        <dbReference type="Proteomes" id="UP000225706"/>
    </source>
</evidence>
<keyword evidence="3" id="KW-0732">Signal</keyword>
<evidence type="ECO:0000313" key="4">
    <source>
        <dbReference type="EMBL" id="PFX13866.1"/>
    </source>
</evidence>
<dbReference type="EMBL" id="LSMT01000881">
    <property type="protein sequence ID" value="PFX13866.1"/>
    <property type="molecule type" value="Genomic_DNA"/>
</dbReference>
<dbReference type="PANTHER" id="PTHR15071">
    <property type="entry name" value="MANNOSE-6-PHOSPHATE RECEPTOR FAMILY MEMBER"/>
    <property type="match status" value="1"/>
</dbReference>
<keyword evidence="2" id="KW-1133">Transmembrane helix</keyword>
<keyword evidence="5" id="KW-1185">Reference proteome</keyword>
<sequence>METFSLVMKAVLLWLGLCNCFVSVRTSTQAPPQFCPHHQGNDPNDVNARIKKLKDQATYFVEDGDEEYTYKVTICQQNLKDTTAILQHGKKWEDSDWKGIGTYEKAHVTGGTDWLMIKYFHGAKYTSHCNKLERIGIVVITCDPGVERGTMRIIEEYRNNSKPNDPANPLECYYLFELNNDAACTVKPKHLSPGSIMLIILIVVGSIYITLGFLYQRFMVGAKGMEQIPHYNFWRDCGSLQADGCNYMCRCSESRPTRYKAMDDALADDDRDDTMLPM</sequence>
<evidence type="ECO:0000256" key="1">
    <source>
        <dbReference type="ARBA" id="ARBA00023180"/>
    </source>
</evidence>
<evidence type="ECO:0000256" key="2">
    <source>
        <dbReference type="SAM" id="Phobius"/>
    </source>
</evidence>
<organism evidence="4 5">
    <name type="scientific">Stylophora pistillata</name>
    <name type="common">Smooth cauliflower coral</name>
    <dbReference type="NCBI Taxonomy" id="50429"/>
    <lineage>
        <taxon>Eukaryota</taxon>
        <taxon>Metazoa</taxon>
        <taxon>Cnidaria</taxon>
        <taxon>Anthozoa</taxon>
        <taxon>Hexacorallia</taxon>
        <taxon>Scleractinia</taxon>
        <taxon>Astrocoeniina</taxon>
        <taxon>Pocilloporidae</taxon>
        <taxon>Stylophora</taxon>
    </lineage>
</organism>
<dbReference type="PANTHER" id="PTHR15071:SF29">
    <property type="entry name" value="CATION-DEPENDENT MANNOSE-6-PHOSPHATE RECEPTOR"/>
    <property type="match status" value="1"/>
</dbReference>
<accession>A0A2B4R9N5</accession>
<protein>
    <submittedName>
        <fullName evidence="4">Cation-dependent mannose-6-phosphate receptor</fullName>
    </submittedName>
</protein>
<name>A0A2B4R9N5_STYPI</name>
<gene>
    <name evidence="4" type="primary">M6pr</name>
    <name evidence="4" type="ORF">AWC38_SpisGene22015</name>
</gene>
<evidence type="ECO:0000256" key="3">
    <source>
        <dbReference type="SAM" id="SignalP"/>
    </source>
</evidence>
<feature type="transmembrane region" description="Helical" evidence="2">
    <location>
        <begin position="194"/>
        <end position="215"/>
    </location>
</feature>
<comment type="caution">
    <text evidence="4">The sequence shown here is derived from an EMBL/GenBank/DDBJ whole genome shotgun (WGS) entry which is preliminary data.</text>
</comment>